<dbReference type="EMBL" id="PXZM01000036">
    <property type="protein sequence ID" value="PSJ91166.1"/>
    <property type="molecule type" value="Genomic_DNA"/>
</dbReference>
<protein>
    <recommendedName>
        <fullName evidence="4">DUF4309 domain-containing protein</fullName>
    </recommendedName>
</protein>
<feature type="chain" id="PRO_5015137451" description="DUF4309 domain-containing protein" evidence="1">
    <location>
        <begin position="22"/>
        <end position="419"/>
    </location>
</feature>
<evidence type="ECO:0000313" key="2">
    <source>
        <dbReference type="EMBL" id="PSJ91166.1"/>
    </source>
</evidence>
<keyword evidence="3" id="KW-1185">Reference proteome</keyword>
<dbReference type="AlphaFoldDB" id="A0A2P7UW18"/>
<dbReference type="RefSeq" id="WP_106840685.1">
    <property type="nucleotide sequence ID" value="NZ_JBCNIW010000025.1"/>
</dbReference>
<evidence type="ECO:0000313" key="3">
    <source>
        <dbReference type="Proteomes" id="UP000240419"/>
    </source>
</evidence>
<dbReference type="OrthoDB" id="2461683at2"/>
<keyword evidence="1" id="KW-0732">Signal</keyword>
<reference evidence="2 3" key="1">
    <citation type="submission" date="2018-03" db="EMBL/GenBank/DDBJ databases">
        <title>Brevisbacillus phylogenomics.</title>
        <authorList>
            <person name="Dunlap C."/>
        </authorList>
    </citation>
    <scope>NUCLEOTIDE SEQUENCE [LARGE SCALE GENOMIC DNA]</scope>
    <source>
        <strain evidence="2 3">NRRL NRS-1210</strain>
    </source>
</reference>
<proteinExistence type="predicted"/>
<name>A0A2P7UW18_9BACL</name>
<dbReference type="Proteomes" id="UP000240419">
    <property type="component" value="Unassembled WGS sequence"/>
</dbReference>
<feature type="signal peptide" evidence="1">
    <location>
        <begin position="1"/>
        <end position="21"/>
    </location>
</feature>
<comment type="caution">
    <text evidence="2">The sequence shown here is derived from an EMBL/GenBank/DDBJ whole genome shotgun (WGS) entry which is preliminary data.</text>
</comment>
<evidence type="ECO:0008006" key="4">
    <source>
        <dbReference type="Google" id="ProtNLM"/>
    </source>
</evidence>
<evidence type="ECO:0000256" key="1">
    <source>
        <dbReference type="SAM" id="SignalP"/>
    </source>
</evidence>
<sequence length="419" mass="47500">MKKKAIILLLSCCLFASTAFAASAASTMPTSPQSGTGISVEAPADLSKGLLVNTFTSHQWRQDSLTKLLGKSVKEFDEYVYYPQGVSMKWDENKQAFAVLVEPSYKGEVVKGITTSKRKDEIVRVLGKPHFSDEKLELIGYAEQGYHLFFTFAQDKVKAISIYRRDQIADTKALVDMAKNLQAYGEKLGAPAEYADFSIFGAWGKPDFSYHLRGVGTYAWEYPSRGIAYDGMPDDATLTIYSNFPSKDKLTDLKNVKNIVFSKEDSLFLIEKMRIETEKEKIELAKKAGIPSPDKKKIAVIDSDNLYNTANIRFYQPDYTPQAQLFPGYFLDEVTWLDNNWILYQTMMGVGVYHVTTHEKIEIVGMEKKANEPFDMLDVNIVKPDLTQKAIVFEVSMKEKKQTYTVRYQITGDKITFTW</sequence>
<accession>A0A2P7UW18</accession>
<gene>
    <name evidence="2" type="ORF">C7R93_21225</name>
</gene>
<organism evidence="2 3">
    <name type="scientific">Brevibacillus fortis</name>
    <dbReference type="NCBI Taxonomy" id="2126352"/>
    <lineage>
        <taxon>Bacteria</taxon>
        <taxon>Bacillati</taxon>
        <taxon>Bacillota</taxon>
        <taxon>Bacilli</taxon>
        <taxon>Bacillales</taxon>
        <taxon>Paenibacillaceae</taxon>
        <taxon>Brevibacillus</taxon>
    </lineage>
</organism>